<dbReference type="AlphaFoldDB" id="A0A517PS36"/>
<dbReference type="PANTHER" id="PTHR12110:SF53">
    <property type="entry name" value="BLR5974 PROTEIN"/>
    <property type="match status" value="1"/>
</dbReference>
<evidence type="ECO:0000313" key="2">
    <source>
        <dbReference type="EMBL" id="QDT22185.1"/>
    </source>
</evidence>
<name>A0A517PS36_9PLAN</name>
<sequence>MKFCLFSVSYAGFWGQQQLSLTEFIAQAAQTGYDSVMLMGKRPHLSPLDVTPEQLESIKDALAEHQIQCAIIGGYTDFAGSSATEVPLLELQIQYVQQLSQIARELGAGTVRIFTAYDTPRMSPHALWGQVVSALQECCDRAAEYDVTLAVQNHHDVGVHSDALLELLHDIDRPNCKLGFDAWSPALRGENLYDAARKMAPHTAITTNADYIRLPRYSYQPELINYQKEEPDLVRAVKFGTGFIDYSAFFHGLKEGGFNGIATYEMCSPIRGGGSLENLNAYAAEYLTWMKTHLL</sequence>
<dbReference type="EMBL" id="CP036266">
    <property type="protein sequence ID" value="QDT22185.1"/>
    <property type="molecule type" value="Genomic_DNA"/>
</dbReference>
<dbReference type="OrthoDB" id="9814946at2"/>
<dbReference type="InterPro" id="IPR036237">
    <property type="entry name" value="Xyl_isomerase-like_sf"/>
</dbReference>
<dbReference type="SUPFAM" id="SSF51658">
    <property type="entry name" value="Xylose isomerase-like"/>
    <property type="match status" value="1"/>
</dbReference>
<evidence type="ECO:0000313" key="3">
    <source>
        <dbReference type="Proteomes" id="UP000320421"/>
    </source>
</evidence>
<accession>A0A517PS36</accession>
<dbReference type="Proteomes" id="UP000320421">
    <property type="component" value="Chromosome"/>
</dbReference>
<reference evidence="2 3" key="1">
    <citation type="submission" date="2019-02" db="EMBL/GenBank/DDBJ databases">
        <title>Deep-cultivation of Planctomycetes and their phenomic and genomic characterization uncovers novel biology.</title>
        <authorList>
            <person name="Wiegand S."/>
            <person name="Jogler M."/>
            <person name="Boedeker C."/>
            <person name="Pinto D."/>
            <person name="Vollmers J."/>
            <person name="Rivas-Marin E."/>
            <person name="Kohn T."/>
            <person name="Peeters S.H."/>
            <person name="Heuer A."/>
            <person name="Rast P."/>
            <person name="Oberbeckmann S."/>
            <person name="Bunk B."/>
            <person name="Jeske O."/>
            <person name="Meyerdierks A."/>
            <person name="Storesund J.E."/>
            <person name="Kallscheuer N."/>
            <person name="Luecker S."/>
            <person name="Lage O.M."/>
            <person name="Pohl T."/>
            <person name="Merkel B.J."/>
            <person name="Hornburger P."/>
            <person name="Mueller R.-W."/>
            <person name="Bruemmer F."/>
            <person name="Labrenz M."/>
            <person name="Spormann A.M."/>
            <person name="Op den Camp H."/>
            <person name="Overmann J."/>
            <person name="Amann R."/>
            <person name="Jetten M.S.M."/>
            <person name="Mascher T."/>
            <person name="Medema M.H."/>
            <person name="Devos D.P."/>
            <person name="Kaster A.-K."/>
            <person name="Ovreas L."/>
            <person name="Rohde M."/>
            <person name="Galperin M.Y."/>
            <person name="Jogler C."/>
        </authorList>
    </citation>
    <scope>NUCLEOTIDE SEQUENCE [LARGE SCALE GENOMIC DNA]</scope>
    <source>
        <strain evidence="2 3">HG66A1</strain>
    </source>
</reference>
<dbReference type="Gene3D" id="3.20.20.150">
    <property type="entry name" value="Divalent-metal-dependent TIM barrel enzymes"/>
    <property type="match status" value="1"/>
</dbReference>
<proteinExistence type="predicted"/>
<protein>
    <submittedName>
        <fullName evidence="2">Fructoselysine 3-epimerase</fullName>
    </submittedName>
</protein>
<dbReference type="Pfam" id="PF01261">
    <property type="entry name" value="AP_endonuc_2"/>
    <property type="match status" value="1"/>
</dbReference>
<evidence type="ECO:0000259" key="1">
    <source>
        <dbReference type="Pfam" id="PF01261"/>
    </source>
</evidence>
<gene>
    <name evidence="2" type="ORF">HG66A1_39920</name>
</gene>
<dbReference type="PANTHER" id="PTHR12110">
    <property type="entry name" value="HYDROXYPYRUVATE ISOMERASE"/>
    <property type="match status" value="1"/>
</dbReference>
<organism evidence="2 3">
    <name type="scientific">Gimesia chilikensis</name>
    <dbReference type="NCBI Taxonomy" id="2605989"/>
    <lineage>
        <taxon>Bacteria</taxon>
        <taxon>Pseudomonadati</taxon>
        <taxon>Planctomycetota</taxon>
        <taxon>Planctomycetia</taxon>
        <taxon>Planctomycetales</taxon>
        <taxon>Planctomycetaceae</taxon>
        <taxon>Gimesia</taxon>
    </lineage>
</organism>
<feature type="domain" description="Xylose isomerase-like TIM barrel" evidence="1">
    <location>
        <begin position="25"/>
        <end position="291"/>
    </location>
</feature>
<dbReference type="RefSeq" id="WP_145187648.1">
    <property type="nucleotide sequence ID" value="NZ_CP036266.1"/>
</dbReference>
<dbReference type="InterPro" id="IPR013022">
    <property type="entry name" value="Xyl_isomerase-like_TIM-brl"/>
</dbReference>
<dbReference type="InterPro" id="IPR050312">
    <property type="entry name" value="IolE/XylAMocC-like"/>
</dbReference>
<keyword evidence="3" id="KW-1185">Reference proteome</keyword>